<gene>
    <name evidence="4" type="ORF">PJF56_14535</name>
</gene>
<proteinExistence type="inferred from homology"/>
<keyword evidence="1" id="KW-0479">Metal-binding</keyword>
<dbReference type="Gene3D" id="3.40.800.10">
    <property type="entry name" value="Ureohydrolase domain"/>
    <property type="match status" value="1"/>
</dbReference>
<dbReference type="PANTHER" id="PTHR11358">
    <property type="entry name" value="ARGINASE/AGMATINASE"/>
    <property type="match status" value="1"/>
</dbReference>
<dbReference type="InterPro" id="IPR006035">
    <property type="entry name" value="Ureohydrolase"/>
</dbReference>
<evidence type="ECO:0000313" key="4">
    <source>
        <dbReference type="EMBL" id="MDJ1180081.1"/>
    </source>
</evidence>
<protein>
    <submittedName>
        <fullName evidence="4">Agmatinase family protein</fullName>
    </submittedName>
</protein>
<accession>A0ABT7BNM1</accession>
<dbReference type="PROSITE" id="PS51409">
    <property type="entry name" value="ARGINASE_2"/>
    <property type="match status" value="1"/>
</dbReference>
<name>A0ABT7BNM1_9CYAN</name>
<reference evidence="4 5" key="1">
    <citation type="submission" date="2023-01" db="EMBL/GenBank/DDBJ databases">
        <title>Novel diversity within Roseofilum (Cyanobacteria; Desertifilaceae) from marine benthic mats with descriptions of four novel species.</title>
        <authorList>
            <person name="Wang Y."/>
            <person name="Berthold D.E."/>
            <person name="Hu J."/>
            <person name="Lefler F.W."/>
            <person name="Laughinghouse H.D. IV."/>
        </authorList>
    </citation>
    <scope>NUCLEOTIDE SEQUENCE [LARGE SCALE GENOMIC DNA]</scope>
    <source>
        <strain evidence="4 5">BLCC-M91</strain>
    </source>
</reference>
<organism evidence="4 5">
    <name type="scientific">Roseofilum halophilum BLCC-M91</name>
    <dbReference type="NCBI Taxonomy" id="3022259"/>
    <lineage>
        <taxon>Bacteria</taxon>
        <taxon>Bacillati</taxon>
        <taxon>Cyanobacteriota</taxon>
        <taxon>Cyanophyceae</taxon>
        <taxon>Desertifilales</taxon>
        <taxon>Desertifilaceae</taxon>
        <taxon>Roseofilum</taxon>
        <taxon>Roseofilum halophilum</taxon>
    </lineage>
</organism>
<dbReference type="Pfam" id="PF00491">
    <property type="entry name" value="Arginase"/>
    <property type="match status" value="1"/>
</dbReference>
<keyword evidence="2" id="KW-0378">Hydrolase</keyword>
<dbReference type="PANTHER" id="PTHR11358:SF26">
    <property type="entry name" value="GUANIDINO ACID HYDROLASE, MITOCHONDRIAL"/>
    <property type="match status" value="1"/>
</dbReference>
<sequence>MGNGVDLEYGDPNGISVPNGCFFGLPYSVAEAEVVFLPVPWDVTTSYGEGAAWGPQAILEASVQLDWYDFDVPNAWKIPLGTVSIDEGILAQNGRVRAIAKQIIEHLEAGGKSDDPAIAPSLATVNQASADLNDWVYTQSRNYLEQGKRVAVVGGDHSSPLGLMQALGQQYRDYGILQIDAHADLRHAYEGFTYSHASIMDNALKIPQVSRLVQVGIRDVCEAEMERVGGDRRIVAFDDWQLKANAYEGITWATQCRKIISHLPDRVYISFDIDGLNPTYCPHTGTPVPGGLELNEAIYLMRSLVQAGKTIIGFDVCEVAPGDTGDEWDGNVGARILYKLACLSQFKKTERAAHPQWQTVD</sequence>
<dbReference type="SUPFAM" id="SSF52768">
    <property type="entry name" value="Arginase/deacetylase"/>
    <property type="match status" value="1"/>
</dbReference>
<dbReference type="EMBL" id="JAQPOK010000105">
    <property type="protein sequence ID" value="MDJ1180081.1"/>
    <property type="molecule type" value="Genomic_DNA"/>
</dbReference>
<evidence type="ECO:0000256" key="2">
    <source>
        <dbReference type="ARBA" id="ARBA00022801"/>
    </source>
</evidence>
<dbReference type="CDD" id="cd11593">
    <property type="entry name" value="Agmatinase-like_2"/>
    <property type="match status" value="1"/>
</dbReference>
<dbReference type="InterPro" id="IPR023696">
    <property type="entry name" value="Ureohydrolase_dom_sf"/>
</dbReference>
<comment type="caution">
    <text evidence="4">The sequence shown here is derived from an EMBL/GenBank/DDBJ whole genome shotgun (WGS) entry which is preliminary data.</text>
</comment>
<comment type="similarity">
    <text evidence="3">Belongs to the arginase family.</text>
</comment>
<dbReference type="RefSeq" id="WP_283763383.1">
    <property type="nucleotide sequence ID" value="NZ_JAQPOK010000105.1"/>
</dbReference>
<evidence type="ECO:0000256" key="3">
    <source>
        <dbReference type="PROSITE-ProRule" id="PRU00742"/>
    </source>
</evidence>
<keyword evidence="5" id="KW-1185">Reference proteome</keyword>
<evidence type="ECO:0000313" key="5">
    <source>
        <dbReference type="Proteomes" id="UP001231370"/>
    </source>
</evidence>
<dbReference type="Proteomes" id="UP001231370">
    <property type="component" value="Unassembled WGS sequence"/>
</dbReference>
<dbReference type="PIRSF" id="PIRSF036979">
    <property type="entry name" value="Arginase"/>
    <property type="match status" value="1"/>
</dbReference>
<evidence type="ECO:0000256" key="1">
    <source>
        <dbReference type="ARBA" id="ARBA00022723"/>
    </source>
</evidence>
<dbReference type="PRINTS" id="PR00116">
    <property type="entry name" value="ARGINASE"/>
</dbReference>